<dbReference type="OrthoDB" id="2272314at2759"/>
<accession>A0A4C1W473</accession>
<dbReference type="Proteomes" id="UP000299102">
    <property type="component" value="Unassembled WGS sequence"/>
</dbReference>
<dbReference type="AlphaFoldDB" id="A0A4C1W473"/>
<name>A0A4C1W473_EUMVA</name>
<evidence type="ECO:0000313" key="2">
    <source>
        <dbReference type="Proteomes" id="UP000299102"/>
    </source>
</evidence>
<sequence length="411" mass="46178">MPSDNHKIVTRADRTPFGEHARRINAPTIDEVAIVIPDDQFQPRDIVLHRRNDQLQRVSELHRSYDALQYPILHWKGDDGYRINIPMIDPRTVQLGMTALNREIHDLFDRELQREQEFNMYMTQSYKPFPIMQVDYISWMHLVVQAKLSCDIDFSDYSIGTEIALALASSEIASTLLEGGGTVQSALKLPLNVQNYRNHDWLRERAILAPKNIHINAINFQIQAKLPGVVTTYKSIDSVMNQDEAMNYPIEFLNSLEPAGIPPHCLNLKSGPFDVVKRISSRAVCGARALRPPDAPDASVRRPNAGPVSLLCKHSRIDLRSTLGRNVIRGTHCRTLTGSEALAYAVAGTKRGGGGKRHSGGFNWRGVIYRRRAPPLSDYGAAPAPNYFKLNLAKSNRKRKDRAAYRPGRGG</sequence>
<gene>
    <name evidence="1" type="ORF">EVAR_26573_1</name>
</gene>
<proteinExistence type="predicted"/>
<dbReference type="EMBL" id="BGZK01000477">
    <property type="protein sequence ID" value="GBP46128.1"/>
    <property type="molecule type" value="Genomic_DNA"/>
</dbReference>
<reference evidence="1 2" key="1">
    <citation type="journal article" date="2019" name="Commun. Biol.">
        <title>The bagworm genome reveals a unique fibroin gene that provides high tensile strength.</title>
        <authorList>
            <person name="Kono N."/>
            <person name="Nakamura H."/>
            <person name="Ohtoshi R."/>
            <person name="Tomita M."/>
            <person name="Numata K."/>
            <person name="Arakawa K."/>
        </authorList>
    </citation>
    <scope>NUCLEOTIDE SEQUENCE [LARGE SCALE GENOMIC DNA]</scope>
</reference>
<keyword evidence="2" id="KW-1185">Reference proteome</keyword>
<comment type="caution">
    <text evidence="1">The sequence shown here is derived from an EMBL/GenBank/DDBJ whole genome shotgun (WGS) entry which is preliminary data.</text>
</comment>
<protein>
    <submittedName>
        <fullName evidence="1">Uncharacterized protein</fullName>
    </submittedName>
</protein>
<organism evidence="1 2">
    <name type="scientific">Eumeta variegata</name>
    <name type="common">Bagworm moth</name>
    <name type="synonym">Eumeta japonica</name>
    <dbReference type="NCBI Taxonomy" id="151549"/>
    <lineage>
        <taxon>Eukaryota</taxon>
        <taxon>Metazoa</taxon>
        <taxon>Ecdysozoa</taxon>
        <taxon>Arthropoda</taxon>
        <taxon>Hexapoda</taxon>
        <taxon>Insecta</taxon>
        <taxon>Pterygota</taxon>
        <taxon>Neoptera</taxon>
        <taxon>Endopterygota</taxon>
        <taxon>Lepidoptera</taxon>
        <taxon>Glossata</taxon>
        <taxon>Ditrysia</taxon>
        <taxon>Tineoidea</taxon>
        <taxon>Psychidae</taxon>
        <taxon>Oiketicinae</taxon>
        <taxon>Eumeta</taxon>
    </lineage>
</organism>
<dbReference type="PANTHER" id="PTHR45786:SF74">
    <property type="entry name" value="ATP-DEPENDENT DNA HELICASE"/>
    <property type="match status" value="1"/>
</dbReference>
<dbReference type="PANTHER" id="PTHR45786">
    <property type="entry name" value="DNA BINDING PROTEIN-LIKE"/>
    <property type="match status" value="1"/>
</dbReference>
<evidence type="ECO:0000313" key="1">
    <source>
        <dbReference type="EMBL" id="GBP46128.1"/>
    </source>
</evidence>